<keyword evidence="4" id="KW-1185">Reference proteome</keyword>
<reference evidence="3" key="2">
    <citation type="submission" date="2020-09" db="EMBL/GenBank/DDBJ databases">
        <authorList>
            <person name="Sun Q."/>
            <person name="Zhou Y."/>
        </authorList>
    </citation>
    <scope>NUCLEOTIDE SEQUENCE</scope>
    <source>
        <strain evidence="3">CGMCC 1.12754</strain>
    </source>
</reference>
<reference evidence="3" key="1">
    <citation type="journal article" date="2014" name="Int. J. Syst. Evol. Microbiol.">
        <title>Complete genome sequence of Corynebacterium casei LMG S-19264T (=DSM 44701T), isolated from a smear-ripened cheese.</title>
        <authorList>
            <consortium name="US DOE Joint Genome Institute (JGI-PGF)"/>
            <person name="Walter F."/>
            <person name="Albersmeier A."/>
            <person name="Kalinowski J."/>
            <person name="Ruckert C."/>
        </authorList>
    </citation>
    <scope>NUCLEOTIDE SEQUENCE</scope>
    <source>
        <strain evidence="3">CGMCC 1.12754</strain>
    </source>
</reference>
<dbReference type="RefSeq" id="WP_188456761.1">
    <property type="nucleotide sequence ID" value="NZ_BMFR01000024.1"/>
</dbReference>
<accession>A0A917HRL0</accession>
<dbReference type="SMART" id="SM00014">
    <property type="entry name" value="acidPPc"/>
    <property type="match status" value="1"/>
</dbReference>
<dbReference type="Pfam" id="PF01569">
    <property type="entry name" value="PAP2"/>
    <property type="match status" value="1"/>
</dbReference>
<dbReference type="Gene3D" id="1.20.144.10">
    <property type="entry name" value="Phosphatidic acid phosphatase type 2/haloperoxidase"/>
    <property type="match status" value="1"/>
</dbReference>
<feature type="transmembrane region" description="Helical" evidence="1">
    <location>
        <begin position="127"/>
        <end position="146"/>
    </location>
</feature>
<dbReference type="PANTHER" id="PTHR14969:SF13">
    <property type="entry name" value="AT30094P"/>
    <property type="match status" value="1"/>
</dbReference>
<dbReference type="SUPFAM" id="SSF48317">
    <property type="entry name" value="Acid phosphatase/Vanadium-dependent haloperoxidase"/>
    <property type="match status" value="1"/>
</dbReference>
<evidence type="ECO:0000313" key="3">
    <source>
        <dbReference type="EMBL" id="GGG86974.1"/>
    </source>
</evidence>
<dbReference type="GO" id="GO:0050380">
    <property type="term" value="F:undecaprenyl-diphosphatase activity"/>
    <property type="evidence" value="ECO:0007669"/>
    <property type="project" value="InterPro"/>
</dbReference>
<dbReference type="GO" id="GO:0005886">
    <property type="term" value="C:plasma membrane"/>
    <property type="evidence" value="ECO:0007669"/>
    <property type="project" value="InterPro"/>
</dbReference>
<evidence type="ECO:0000313" key="4">
    <source>
        <dbReference type="Proteomes" id="UP000622860"/>
    </source>
</evidence>
<dbReference type="AlphaFoldDB" id="A0A917HRL0"/>
<proteinExistence type="predicted"/>
<sequence>MSVFSDLNISFFRAINDLGKEFTDLNPVFVFIAEYMVYFLALGVVIYWFTRSNQNRMMVICGAITFILAEIVGKIAGKIHSNNQPFAELANVNKLIDHAVDNSFPSDHTMLFFAFCATFLLFKKRLGLFWITLAFIVALSRVWVGVHFPADVIVGAIISIISAVIVYRFVPQWDFMNKLIAVYDRAEQKILPAKNTKREQDRSNYL</sequence>
<dbReference type="InterPro" id="IPR000326">
    <property type="entry name" value="PAP2/HPO"/>
</dbReference>
<comment type="caution">
    <text evidence="3">The sequence shown here is derived from an EMBL/GenBank/DDBJ whole genome shotgun (WGS) entry which is preliminary data.</text>
</comment>
<keyword evidence="1" id="KW-0472">Membrane</keyword>
<dbReference type="CDD" id="cd03385">
    <property type="entry name" value="PAP2_BcrC_like"/>
    <property type="match status" value="1"/>
</dbReference>
<dbReference type="Proteomes" id="UP000622860">
    <property type="component" value="Unassembled WGS sequence"/>
</dbReference>
<protein>
    <submittedName>
        <fullName evidence="3">Undecaprenyl-diphosphatase</fullName>
    </submittedName>
</protein>
<feature type="domain" description="Phosphatidic acid phosphatase type 2/haloperoxidase" evidence="2">
    <location>
        <begin position="58"/>
        <end position="167"/>
    </location>
</feature>
<evidence type="ECO:0000256" key="1">
    <source>
        <dbReference type="SAM" id="Phobius"/>
    </source>
</evidence>
<keyword evidence="1" id="KW-0812">Transmembrane</keyword>
<organism evidence="3 4">
    <name type="scientific">Virgibacillus oceani</name>
    <dbReference type="NCBI Taxonomy" id="1479511"/>
    <lineage>
        <taxon>Bacteria</taxon>
        <taxon>Bacillati</taxon>
        <taxon>Bacillota</taxon>
        <taxon>Bacilli</taxon>
        <taxon>Bacillales</taxon>
        <taxon>Bacillaceae</taxon>
        <taxon>Virgibacillus</taxon>
    </lineage>
</organism>
<dbReference type="PANTHER" id="PTHR14969">
    <property type="entry name" value="SPHINGOSINE-1-PHOSPHATE PHOSPHOHYDROLASE"/>
    <property type="match status" value="1"/>
</dbReference>
<feature type="transmembrane region" description="Helical" evidence="1">
    <location>
        <begin position="28"/>
        <end position="50"/>
    </location>
</feature>
<keyword evidence="1" id="KW-1133">Transmembrane helix</keyword>
<dbReference type="InterPro" id="IPR033879">
    <property type="entry name" value="UPP_Pase"/>
</dbReference>
<dbReference type="EMBL" id="BMFR01000024">
    <property type="protein sequence ID" value="GGG86974.1"/>
    <property type="molecule type" value="Genomic_DNA"/>
</dbReference>
<feature type="transmembrane region" description="Helical" evidence="1">
    <location>
        <begin position="152"/>
        <end position="170"/>
    </location>
</feature>
<evidence type="ECO:0000259" key="2">
    <source>
        <dbReference type="SMART" id="SM00014"/>
    </source>
</evidence>
<gene>
    <name evidence="3" type="primary">bcrC</name>
    <name evidence="3" type="ORF">GCM10011398_36010</name>
</gene>
<dbReference type="InterPro" id="IPR036938">
    <property type="entry name" value="PAP2/HPO_sf"/>
</dbReference>
<name>A0A917HRL0_9BACI</name>